<dbReference type="OrthoDB" id="10267436at2759"/>
<feature type="repeat" description="WD" evidence="5">
    <location>
        <begin position="186"/>
        <end position="218"/>
    </location>
</feature>
<dbReference type="Pfam" id="PF08154">
    <property type="entry name" value="NLE"/>
    <property type="match status" value="1"/>
</dbReference>
<dbReference type="SMART" id="SM00320">
    <property type="entry name" value="WD40"/>
    <property type="match status" value="5"/>
</dbReference>
<evidence type="ECO:0000256" key="1">
    <source>
        <dbReference type="ARBA" id="ARBA00004604"/>
    </source>
</evidence>
<dbReference type="InterPro" id="IPR036322">
    <property type="entry name" value="WD40_repeat_dom_sf"/>
</dbReference>
<accession>A0A4Z2D0L0</accession>
<dbReference type="InterPro" id="IPR015943">
    <property type="entry name" value="WD40/YVTN_repeat-like_dom_sf"/>
</dbReference>
<dbReference type="GO" id="GO:0007219">
    <property type="term" value="P:Notch signaling pathway"/>
    <property type="evidence" value="ECO:0007669"/>
    <property type="project" value="TreeGrafter"/>
</dbReference>
<keyword evidence="2 5" id="KW-0853">WD repeat</keyword>
<evidence type="ECO:0000313" key="8">
    <source>
        <dbReference type="Proteomes" id="UP000311919"/>
    </source>
</evidence>
<comment type="caution">
    <text evidence="7">The sequence shown here is derived from an EMBL/GenBank/DDBJ whole genome shotgun (WGS) entry which is preliminary data.</text>
</comment>
<evidence type="ECO:0000256" key="5">
    <source>
        <dbReference type="PROSITE-ProRule" id="PRU00221"/>
    </source>
</evidence>
<protein>
    <submittedName>
        <fullName evidence="7">Notchless protein 1 isoform 3</fullName>
    </submittedName>
</protein>
<name>A0A4Z2D0L0_SCHJA</name>
<proteinExistence type="predicted"/>
<gene>
    <name evidence="7" type="ORF">EWB00_005800</name>
</gene>
<dbReference type="GO" id="GO:0000027">
    <property type="term" value="P:ribosomal large subunit assembly"/>
    <property type="evidence" value="ECO:0007669"/>
    <property type="project" value="TreeGrafter"/>
</dbReference>
<evidence type="ECO:0000313" key="7">
    <source>
        <dbReference type="EMBL" id="TNN10042.1"/>
    </source>
</evidence>
<dbReference type="AlphaFoldDB" id="A0A4Z2D0L0"/>
<dbReference type="InterPro" id="IPR012972">
    <property type="entry name" value="NLE"/>
</dbReference>
<dbReference type="EMBL" id="SKCS01000378">
    <property type="protein sequence ID" value="TNN10042.1"/>
    <property type="molecule type" value="Genomic_DNA"/>
</dbReference>
<comment type="subcellular location">
    <subcellularLocation>
        <location evidence="1">Nucleus</location>
        <location evidence="1">Nucleolus</location>
    </subcellularLocation>
</comment>
<evidence type="ECO:0000256" key="4">
    <source>
        <dbReference type="ARBA" id="ARBA00023242"/>
    </source>
</evidence>
<keyword evidence="8" id="KW-1185">Reference proteome</keyword>
<feature type="domain" description="NLE" evidence="6">
    <location>
        <begin position="35"/>
        <end position="95"/>
    </location>
</feature>
<keyword evidence="3" id="KW-0677">Repeat</keyword>
<dbReference type="Gene3D" id="2.130.10.10">
    <property type="entry name" value="YVTN repeat-like/Quinoprotein amine dehydrogenase"/>
    <property type="match status" value="1"/>
</dbReference>
<dbReference type="PROSITE" id="PS50294">
    <property type="entry name" value="WD_REPEATS_REGION"/>
    <property type="match status" value="2"/>
</dbReference>
<dbReference type="InterPro" id="IPR019775">
    <property type="entry name" value="WD40_repeat_CS"/>
</dbReference>
<feature type="repeat" description="WD" evidence="5">
    <location>
        <begin position="143"/>
        <end position="184"/>
    </location>
</feature>
<dbReference type="PANTHER" id="PTHR19848">
    <property type="entry name" value="WD40 REPEAT PROTEIN"/>
    <property type="match status" value="1"/>
</dbReference>
<dbReference type="InterPro" id="IPR001680">
    <property type="entry name" value="WD40_rpt"/>
</dbReference>
<organism evidence="7 8">
    <name type="scientific">Schistosoma japonicum</name>
    <name type="common">Blood fluke</name>
    <dbReference type="NCBI Taxonomy" id="6182"/>
    <lineage>
        <taxon>Eukaryota</taxon>
        <taxon>Metazoa</taxon>
        <taxon>Spiralia</taxon>
        <taxon>Lophotrochozoa</taxon>
        <taxon>Platyhelminthes</taxon>
        <taxon>Trematoda</taxon>
        <taxon>Digenea</taxon>
        <taxon>Strigeidida</taxon>
        <taxon>Schistosomatoidea</taxon>
        <taxon>Schistosomatidae</taxon>
        <taxon>Schistosoma</taxon>
    </lineage>
</organism>
<dbReference type="PANTHER" id="PTHR19848:SF0">
    <property type="entry name" value="NOTCHLESS PROTEIN HOMOLOG 1"/>
    <property type="match status" value="1"/>
</dbReference>
<evidence type="ECO:0000259" key="6">
    <source>
        <dbReference type="Pfam" id="PF08154"/>
    </source>
</evidence>
<dbReference type="Pfam" id="PF00400">
    <property type="entry name" value="WD40"/>
    <property type="match status" value="3"/>
</dbReference>
<dbReference type="Proteomes" id="UP000311919">
    <property type="component" value="Unassembled WGS sequence"/>
</dbReference>
<evidence type="ECO:0000256" key="2">
    <source>
        <dbReference type="ARBA" id="ARBA00022574"/>
    </source>
</evidence>
<dbReference type="PROSITE" id="PS00678">
    <property type="entry name" value="WD_REPEATS_1"/>
    <property type="match status" value="1"/>
</dbReference>
<keyword evidence="4" id="KW-0539">Nucleus</keyword>
<reference evidence="7 8" key="1">
    <citation type="submission" date="2019-03" db="EMBL/GenBank/DDBJ databases">
        <title>An improved genome assembly of the fluke Schistosoma japonicum.</title>
        <authorList>
            <person name="Hu W."/>
            <person name="Luo F."/>
            <person name="Yin M."/>
            <person name="Mo X."/>
            <person name="Sun C."/>
            <person name="Wu Q."/>
            <person name="Zhu B."/>
            <person name="Xiang M."/>
            <person name="Wang J."/>
            <person name="Wang Y."/>
            <person name="Zhang T."/>
            <person name="Xu B."/>
            <person name="Zheng H."/>
            <person name="Feng Z."/>
        </authorList>
    </citation>
    <scope>NUCLEOTIDE SEQUENCE [LARGE SCALE GENOMIC DNA]</scope>
    <source>
        <strain evidence="7">HuSjv2</strain>
        <tissue evidence="7">Worms</tissue>
    </source>
</reference>
<sequence length="410" mass="45108">MQLPSNGVESALNHLMPVDSTDNVVENSDHSNESVFIQLIDSDENEVGTPIWIPLDVDTEKLSDLLSSLLQRTEVNSLKYDFFVGDVQVLDDLKTALIQARAKGTDPCLPKFGSTGLEAIVKVTYQAQAVFQVRPVTRCSSSIPGHKGAVLVAQFSPDGRSLASGSGDQTVRFWDLNTELPLSTGSEVHKAPVLCLAWSPDGIRLASGCQGGMICLWKQSDTGNDWSLFSTRHLIKPQLSSTPASSKGRWIRSISWRPLHLDGECRQLAVAYQDCSIVIWDTFTGQPVHTITGHDKPVVAIRWGGTDLIYSASQDRTIRVWRSKDGVLCRTLNLHGHWVNCLALSTDYVLRTGAFDPACAQLVKTVPVLSKDPEITSKLVETAKSLYEKVKVILFEEVITYFVLSSILDL</sequence>
<dbReference type="GO" id="GO:0005730">
    <property type="term" value="C:nucleolus"/>
    <property type="evidence" value="ECO:0007669"/>
    <property type="project" value="UniProtKB-SubCell"/>
</dbReference>
<dbReference type="SUPFAM" id="SSF50978">
    <property type="entry name" value="WD40 repeat-like"/>
    <property type="match status" value="1"/>
</dbReference>
<feature type="repeat" description="WD" evidence="5">
    <location>
        <begin position="291"/>
        <end position="331"/>
    </location>
</feature>
<dbReference type="PROSITE" id="PS50082">
    <property type="entry name" value="WD_REPEATS_2"/>
    <property type="match status" value="3"/>
</dbReference>
<evidence type="ECO:0000256" key="3">
    <source>
        <dbReference type="ARBA" id="ARBA00022737"/>
    </source>
</evidence>